<dbReference type="Pfam" id="PF00246">
    <property type="entry name" value="Peptidase_M14"/>
    <property type="match status" value="1"/>
</dbReference>
<dbReference type="GO" id="GO:0004181">
    <property type="term" value="F:metallocarboxypeptidase activity"/>
    <property type="evidence" value="ECO:0007669"/>
    <property type="project" value="InterPro"/>
</dbReference>
<dbReference type="PANTHER" id="PTHR11705">
    <property type="entry name" value="PROTEASE FAMILY M14 CARBOXYPEPTIDASE A,B"/>
    <property type="match status" value="1"/>
</dbReference>
<dbReference type="InterPro" id="IPR000834">
    <property type="entry name" value="Peptidase_M14"/>
</dbReference>
<dbReference type="PANTHER" id="PTHR11705:SF143">
    <property type="entry name" value="SLL0236 PROTEIN"/>
    <property type="match status" value="1"/>
</dbReference>
<dbReference type="AlphaFoldDB" id="A0A6J4VJX6"/>
<protein>
    <recommendedName>
        <fullName evidence="8">Peptidase M14 domain-containing protein</fullName>
    </recommendedName>
</protein>
<dbReference type="Gene3D" id="3.40.630.10">
    <property type="entry name" value="Zn peptidases"/>
    <property type="match status" value="1"/>
</dbReference>
<organism evidence="9">
    <name type="scientific">uncultured Thermomicrobiales bacterium</name>
    <dbReference type="NCBI Taxonomy" id="1645740"/>
    <lineage>
        <taxon>Bacteria</taxon>
        <taxon>Pseudomonadati</taxon>
        <taxon>Thermomicrobiota</taxon>
        <taxon>Thermomicrobia</taxon>
        <taxon>Thermomicrobiales</taxon>
        <taxon>environmental samples</taxon>
    </lineage>
</organism>
<name>A0A6J4VJX6_9BACT</name>
<dbReference type="CDD" id="cd06905">
    <property type="entry name" value="M14-like"/>
    <property type="match status" value="1"/>
</dbReference>
<keyword evidence="3" id="KW-0645">Protease</keyword>
<dbReference type="SUPFAM" id="SSF53187">
    <property type="entry name" value="Zn-dependent exopeptidases"/>
    <property type="match status" value="1"/>
</dbReference>
<comment type="cofactor">
    <cofactor evidence="1">
        <name>Zn(2+)</name>
        <dbReference type="ChEBI" id="CHEBI:29105"/>
    </cofactor>
</comment>
<evidence type="ECO:0000256" key="2">
    <source>
        <dbReference type="ARBA" id="ARBA00005988"/>
    </source>
</evidence>
<evidence type="ECO:0000256" key="3">
    <source>
        <dbReference type="ARBA" id="ARBA00022670"/>
    </source>
</evidence>
<dbReference type="SMART" id="SM00631">
    <property type="entry name" value="Zn_pept"/>
    <property type="match status" value="1"/>
</dbReference>
<keyword evidence="4" id="KW-0378">Hydrolase</keyword>
<evidence type="ECO:0000259" key="8">
    <source>
        <dbReference type="PROSITE" id="PS52035"/>
    </source>
</evidence>
<dbReference type="GO" id="GO:0005615">
    <property type="term" value="C:extracellular space"/>
    <property type="evidence" value="ECO:0007669"/>
    <property type="project" value="TreeGrafter"/>
</dbReference>
<evidence type="ECO:0000256" key="5">
    <source>
        <dbReference type="ARBA" id="ARBA00022833"/>
    </source>
</evidence>
<keyword evidence="6" id="KW-0482">Metalloprotease</keyword>
<comment type="similarity">
    <text evidence="2 7">Belongs to the peptidase M14 family.</text>
</comment>
<evidence type="ECO:0000313" key="9">
    <source>
        <dbReference type="EMBL" id="CAA9578031.1"/>
    </source>
</evidence>
<sequence>MAVDGTGTGMADGVALKRIGLAEGAPDLTRYPTHDEMTGLLRAWADRYPDLIALDSLGRSPEGRELWSVTLTDRTSGAPEDKPAVYLEGNIHAGEVLPSVVCLATIWDLASRFGHDEEATDLLHTRTFYVRPRVAPDGAERYLTTPDRLRSAPIAWPHAERQPGLHPEDVDGDGHATVMRISDPNGEWRASALDDRIMVRCGPGEPPGGRYRLVQEGHIEGPVADASADPMVAPTFWGLDFNRSFPHNWQPEYRQTGAGPYPLYPVETRATADFFLAHPNIGVAILYHTFGGFVFTLPSSVPASTYRHGDLGGDYRVLTEAFTRITGQPAFQSYDEATDTARSGSLMDWAYSQHGIYTWVPELWDIYRASGVRDERPEGYPPLSEEEDLALLSWVDDEFTDGEAGFLPWRPFDHPQLGPVDIGGWTYKYTHQNCPGRVIPSIARPVIDWSYLVARALPQLAIERLDLEPLGNGLWSLTVTVVNEGFLPTNVSMQARDVRRAEPVSVRVAGDGIEAVSGELVADLGHLEGESGATDVAWRGPVAARRHGTARFVLRVPPGIEHLHVGVSSPRAGTALRRVDLATDAER</sequence>
<gene>
    <name evidence="9" type="ORF">AVDCRST_MAG49-4438</name>
</gene>
<feature type="active site" description="Proton donor/acceptor" evidence="7">
    <location>
        <position position="362"/>
    </location>
</feature>
<proteinExistence type="inferred from homology"/>
<evidence type="ECO:0000256" key="6">
    <source>
        <dbReference type="ARBA" id="ARBA00023049"/>
    </source>
</evidence>
<dbReference type="PROSITE" id="PS52035">
    <property type="entry name" value="PEPTIDASE_M14"/>
    <property type="match status" value="1"/>
</dbReference>
<evidence type="ECO:0000256" key="7">
    <source>
        <dbReference type="PROSITE-ProRule" id="PRU01379"/>
    </source>
</evidence>
<keyword evidence="5" id="KW-0862">Zinc</keyword>
<evidence type="ECO:0000256" key="4">
    <source>
        <dbReference type="ARBA" id="ARBA00022801"/>
    </source>
</evidence>
<evidence type="ECO:0000256" key="1">
    <source>
        <dbReference type="ARBA" id="ARBA00001947"/>
    </source>
</evidence>
<feature type="domain" description="Peptidase M14" evidence="8">
    <location>
        <begin position="30"/>
        <end position="398"/>
    </location>
</feature>
<dbReference type="GO" id="GO:0006508">
    <property type="term" value="P:proteolysis"/>
    <property type="evidence" value="ECO:0007669"/>
    <property type="project" value="UniProtKB-KW"/>
</dbReference>
<dbReference type="PRINTS" id="PR00765">
    <property type="entry name" value="CRBOXYPTASEA"/>
</dbReference>
<dbReference type="GO" id="GO:0008270">
    <property type="term" value="F:zinc ion binding"/>
    <property type="evidence" value="ECO:0007669"/>
    <property type="project" value="InterPro"/>
</dbReference>
<reference evidence="9" key="1">
    <citation type="submission" date="2020-02" db="EMBL/GenBank/DDBJ databases">
        <authorList>
            <person name="Meier V. D."/>
        </authorList>
    </citation>
    <scope>NUCLEOTIDE SEQUENCE</scope>
    <source>
        <strain evidence="9">AVDCRST_MAG49</strain>
    </source>
</reference>
<dbReference type="EMBL" id="CADCWG010000316">
    <property type="protein sequence ID" value="CAA9578031.1"/>
    <property type="molecule type" value="Genomic_DNA"/>
</dbReference>
<accession>A0A6J4VJX6</accession>